<gene>
    <name evidence="3" type="ORF">Daus18300_001186</name>
</gene>
<evidence type="ECO:0000256" key="2">
    <source>
        <dbReference type="ARBA" id="ARBA00023002"/>
    </source>
</evidence>
<dbReference type="Proteomes" id="UP001583177">
    <property type="component" value="Unassembled WGS sequence"/>
</dbReference>
<evidence type="ECO:0000313" key="4">
    <source>
        <dbReference type="Proteomes" id="UP001583177"/>
    </source>
</evidence>
<dbReference type="Gene3D" id="3.40.50.720">
    <property type="entry name" value="NAD(P)-binding Rossmann-like Domain"/>
    <property type="match status" value="1"/>
</dbReference>
<accession>A0ABR3XZ86</accession>
<protein>
    <submittedName>
        <fullName evidence="3">Uncharacterized protein</fullName>
    </submittedName>
</protein>
<dbReference type="Pfam" id="PF00106">
    <property type="entry name" value="adh_short"/>
    <property type="match status" value="1"/>
</dbReference>
<organism evidence="3 4">
    <name type="scientific">Diaporthe australafricana</name>
    <dbReference type="NCBI Taxonomy" id="127596"/>
    <lineage>
        <taxon>Eukaryota</taxon>
        <taxon>Fungi</taxon>
        <taxon>Dikarya</taxon>
        <taxon>Ascomycota</taxon>
        <taxon>Pezizomycotina</taxon>
        <taxon>Sordariomycetes</taxon>
        <taxon>Sordariomycetidae</taxon>
        <taxon>Diaporthales</taxon>
        <taxon>Diaporthaceae</taxon>
        <taxon>Diaporthe</taxon>
    </lineage>
</organism>
<dbReference type="PANTHER" id="PTHR42760:SF37">
    <property type="entry name" value="CLAVALDEHYDE DEHYDROGENASE"/>
    <property type="match status" value="1"/>
</dbReference>
<proteinExistence type="inferred from homology"/>
<evidence type="ECO:0000256" key="1">
    <source>
        <dbReference type="ARBA" id="ARBA00006484"/>
    </source>
</evidence>
<keyword evidence="2" id="KW-0560">Oxidoreductase</keyword>
<dbReference type="CDD" id="cd05233">
    <property type="entry name" value="SDR_c"/>
    <property type="match status" value="1"/>
</dbReference>
<dbReference type="InterPro" id="IPR002347">
    <property type="entry name" value="SDR_fam"/>
</dbReference>
<name>A0ABR3XZ86_9PEZI</name>
<dbReference type="InterPro" id="IPR036291">
    <property type="entry name" value="NAD(P)-bd_dom_sf"/>
</dbReference>
<comment type="similarity">
    <text evidence="1">Belongs to the short-chain dehydrogenases/reductases (SDR) family.</text>
</comment>
<comment type="caution">
    <text evidence="3">The sequence shown here is derived from an EMBL/GenBank/DDBJ whole genome shotgun (WGS) entry which is preliminary data.</text>
</comment>
<sequence>MPPPQGTPNPLEGPGDYTVTKTVHSDTYPAIDPTKLSPSLLKGRAVCIGGASRGIGKAIAISFARGGATQIAIAARSTASLEPVAQELKAAAAEAGRDADALQVLCVAVEASSPSSVAAAADAVGREFGGRLDAVVQNAAIFGTPAKIADADPDEWWRVYEVNVRGQLLAAKYFLPLLLGTSGGLKTFVTVASVGAHLVGETYSHYMSGKLVNLRVAEFVDLEYRAEGVSAWCVHPGNVLTDMAADVSKTMSEIFVDTPQISADTIVYLTAEKRQWLSGRYINCTWDMPELLAQEDDIVKGDKLKVRLVI</sequence>
<reference evidence="3 4" key="1">
    <citation type="journal article" date="2024" name="IMA Fungus">
        <title>IMA Genome - F19 : A genome assembly and annotation guide to empower mycologists, including annotated draft genome sequences of Ceratocystis pirilliformis, Diaporthe australafricana, Fusarium ophioides, Paecilomyces lecythidis, and Sporothrix stenoceras.</title>
        <authorList>
            <person name="Aylward J."/>
            <person name="Wilson A.M."/>
            <person name="Visagie C.M."/>
            <person name="Spraker J."/>
            <person name="Barnes I."/>
            <person name="Buitendag C."/>
            <person name="Ceriani C."/>
            <person name="Del Mar Angel L."/>
            <person name="du Plessis D."/>
            <person name="Fuchs T."/>
            <person name="Gasser K."/>
            <person name="Kramer D."/>
            <person name="Li W."/>
            <person name="Munsamy K."/>
            <person name="Piso A."/>
            <person name="Price J.L."/>
            <person name="Sonnekus B."/>
            <person name="Thomas C."/>
            <person name="van der Nest A."/>
            <person name="van Dijk A."/>
            <person name="van Heerden A."/>
            <person name="van Vuuren N."/>
            <person name="Yilmaz N."/>
            <person name="Duong T.A."/>
            <person name="van der Merwe N.A."/>
            <person name="Wingfield M.J."/>
            <person name="Wingfield B.D."/>
        </authorList>
    </citation>
    <scope>NUCLEOTIDE SEQUENCE [LARGE SCALE GENOMIC DNA]</scope>
    <source>
        <strain evidence="3 4">CMW 18300</strain>
    </source>
</reference>
<dbReference type="EMBL" id="JAWRVE010000006">
    <property type="protein sequence ID" value="KAL1881333.1"/>
    <property type="molecule type" value="Genomic_DNA"/>
</dbReference>
<keyword evidence="4" id="KW-1185">Reference proteome</keyword>
<dbReference type="PRINTS" id="PR00081">
    <property type="entry name" value="GDHRDH"/>
</dbReference>
<dbReference type="PANTHER" id="PTHR42760">
    <property type="entry name" value="SHORT-CHAIN DEHYDROGENASES/REDUCTASES FAMILY MEMBER"/>
    <property type="match status" value="1"/>
</dbReference>
<dbReference type="SUPFAM" id="SSF51735">
    <property type="entry name" value="NAD(P)-binding Rossmann-fold domains"/>
    <property type="match status" value="1"/>
</dbReference>
<evidence type="ECO:0000313" key="3">
    <source>
        <dbReference type="EMBL" id="KAL1881333.1"/>
    </source>
</evidence>